<proteinExistence type="predicted"/>
<feature type="domain" description="Putative sensor" evidence="3">
    <location>
        <begin position="15"/>
        <end position="198"/>
    </location>
</feature>
<keyword evidence="2" id="KW-1133">Transmembrane helix</keyword>
<dbReference type="EMBL" id="JACHWU010000009">
    <property type="protein sequence ID" value="MBB3053395.1"/>
    <property type="molecule type" value="Genomic_DNA"/>
</dbReference>
<feature type="transmembrane region" description="Helical" evidence="2">
    <location>
        <begin position="168"/>
        <end position="194"/>
    </location>
</feature>
<dbReference type="Proteomes" id="UP000550714">
    <property type="component" value="Unassembled WGS sequence"/>
</dbReference>
<protein>
    <recommendedName>
        <fullName evidence="3">Putative sensor domain-containing protein</fullName>
    </recommendedName>
</protein>
<keyword evidence="2" id="KW-0472">Membrane</keyword>
<gene>
    <name evidence="4" type="ORF">FHS23_004444</name>
</gene>
<reference evidence="4 5" key="1">
    <citation type="submission" date="2020-08" db="EMBL/GenBank/DDBJ databases">
        <title>Genomic Encyclopedia of Type Strains, Phase III (KMG-III): the genomes of soil and plant-associated and newly described type strains.</title>
        <authorList>
            <person name="Whitman W."/>
        </authorList>
    </citation>
    <scope>NUCLEOTIDE SEQUENCE [LARGE SCALE GENOMIC DNA]</scope>
    <source>
        <strain evidence="4 5">CECT 8577</strain>
    </source>
</reference>
<evidence type="ECO:0000313" key="4">
    <source>
        <dbReference type="EMBL" id="MBB3053395.1"/>
    </source>
</evidence>
<organism evidence="4 5">
    <name type="scientific">Prauserella isguenensis</name>
    <dbReference type="NCBI Taxonomy" id="1470180"/>
    <lineage>
        <taxon>Bacteria</taxon>
        <taxon>Bacillati</taxon>
        <taxon>Actinomycetota</taxon>
        <taxon>Actinomycetes</taxon>
        <taxon>Pseudonocardiales</taxon>
        <taxon>Pseudonocardiaceae</taxon>
        <taxon>Prauserella</taxon>
    </lineage>
</organism>
<evidence type="ECO:0000256" key="2">
    <source>
        <dbReference type="SAM" id="Phobius"/>
    </source>
</evidence>
<evidence type="ECO:0000256" key="1">
    <source>
        <dbReference type="SAM" id="MobiDB-lite"/>
    </source>
</evidence>
<keyword evidence="5" id="KW-1185">Reference proteome</keyword>
<sequence>MTRTRRPRLGGALPFLLLSLPLGILGFVFVVTTASVGAPTALVWVGIPVLMLLLAGARGLADLERARVRAMLSTTVPRPYRPLPGGPLRSRWLARARDAQTWRDAAYLIILLPVGIVEFTLVVVFWSVSLGLTALPVYYRFLPEGLYAFPSHELRWVVVDSVPTALPWTALGVLLACASVPLTQGLAVGHAWLARALLGPTRRRIREAEAGAGTETDTEPDITAHNDTITANLPEGHSVAR</sequence>
<accession>A0A839S6A6</accession>
<feature type="transmembrane region" description="Helical" evidence="2">
    <location>
        <begin position="41"/>
        <end position="61"/>
    </location>
</feature>
<keyword evidence="2" id="KW-0812">Transmembrane</keyword>
<dbReference type="RefSeq" id="WP_183659136.1">
    <property type="nucleotide sequence ID" value="NZ_JACHWU010000009.1"/>
</dbReference>
<comment type="caution">
    <text evidence="4">The sequence shown here is derived from an EMBL/GenBank/DDBJ whole genome shotgun (WGS) entry which is preliminary data.</text>
</comment>
<evidence type="ECO:0000313" key="5">
    <source>
        <dbReference type="Proteomes" id="UP000550714"/>
    </source>
</evidence>
<feature type="transmembrane region" description="Helical" evidence="2">
    <location>
        <begin position="12"/>
        <end position="35"/>
    </location>
</feature>
<feature type="region of interest" description="Disordered" evidence="1">
    <location>
        <begin position="209"/>
        <end position="241"/>
    </location>
</feature>
<dbReference type="AlphaFoldDB" id="A0A839S6A6"/>
<evidence type="ECO:0000259" key="3">
    <source>
        <dbReference type="Pfam" id="PF13796"/>
    </source>
</evidence>
<feature type="transmembrane region" description="Helical" evidence="2">
    <location>
        <begin position="105"/>
        <end position="128"/>
    </location>
</feature>
<dbReference type="Pfam" id="PF13796">
    <property type="entry name" value="Sensor"/>
    <property type="match status" value="1"/>
</dbReference>
<name>A0A839S6A6_9PSEU</name>
<dbReference type="InterPro" id="IPR025828">
    <property type="entry name" value="Put_sensor_dom"/>
</dbReference>